<feature type="chain" id="PRO_5036224561" evidence="1">
    <location>
        <begin position="25"/>
        <end position="85"/>
    </location>
</feature>
<accession>A0A814GTD1</accession>
<organism evidence="2 4">
    <name type="scientific">Adineta steineri</name>
    <dbReference type="NCBI Taxonomy" id="433720"/>
    <lineage>
        <taxon>Eukaryota</taxon>
        <taxon>Metazoa</taxon>
        <taxon>Spiralia</taxon>
        <taxon>Gnathifera</taxon>
        <taxon>Rotifera</taxon>
        <taxon>Eurotatoria</taxon>
        <taxon>Bdelloidea</taxon>
        <taxon>Adinetida</taxon>
        <taxon>Adinetidae</taxon>
        <taxon>Adineta</taxon>
    </lineage>
</organism>
<dbReference type="EMBL" id="CAJNON010000124">
    <property type="protein sequence ID" value="CAF1000992.1"/>
    <property type="molecule type" value="Genomic_DNA"/>
</dbReference>
<comment type="caution">
    <text evidence="2">The sequence shown here is derived from an EMBL/GenBank/DDBJ whole genome shotgun (WGS) entry which is preliminary data.</text>
</comment>
<dbReference type="EMBL" id="CAJOAY010002766">
    <property type="protein sequence ID" value="CAF3978141.1"/>
    <property type="molecule type" value="Genomic_DNA"/>
</dbReference>
<gene>
    <name evidence="3" type="ORF">OKA104_LOCUS28501</name>
    <name evidence="2" type="ORF">VCS650_LOCUS14730</name>
</gene>
<dbReference type="PROSITE" id="PS51257">
    <property type="entry name" value="PROKAR_LIPOPROTEIN"/>
    <property type="match status" value="1"/>
</dbReference>
<evidence type="ECO:0000313" key="4">
    <source>
        <dbReference type="Proteomes" id="UP000663891"/>
    </source>
</evidence>
<protein>
    <submittedName>
        <fullName evidence="2">Uncharacterized protein</fullName>
    </submittedName>
</protein>
<name>A0A814GTD1_9BILA</name>
<dbReference type="AlphaFoldDB" id="A0A814GTD1"/>
<evidence type="ECO:0000256" key="1">
    <source>
        <dbReference type="SAM" id="SignalP"/>
    </source>
</evidence>
<feature type="signal peptide" evidence="1">
    <location>
        <begin position="1"/>
        <end position="24"/>
    </location>
</feature>
<proteinExistence type="predicted"/>
<reference evidence="2" key="1">
    <citation type="submission" date="2021-02" db="EMBL/GenBank/DDBJ databases">
        <authorList>
            <person name="Nowell W R."/>
        </authorList>
    </citation>
    <scope>NUCLEOTIDE SEQUENCE</scope>
</reference>
<dbReference type="Proteomes" id="UP000663891">
    <property type="component" value="Unassembled WGS sequence"/>
</dbReference>
<keyword evidence="1" id="KW-0732">Signal</keyword>
<evidence type="ECO:0000313" key="2">
    <source>
        <dbReference type="EMBL" id="CAF1000992.1"/>
    </source>
</evidence>
<sequence>MTSKMTSMIFVLLIILAIVTQTSSGPISAAGCYYACMTLCLAGAGLFAGIMSAGVATPAGMVYGAAACSVLCSGAGAGCGVLPLP</sequence>
<evidence type="ECO:0000313" key="3">
    <source>
        <dbReference type="EMBL" id="CAF3978141.1"/>
    </source>
</evidence>
<dbReference type="Proteomes" id="UP000663881">
    <property type="component" value="Unassembled WGS sequence"/>
</dbReference>